<organism evidence="1 2">
    <name type="scientific">Peronosclerospora sorghi</name>
    <dbReference type="NCBI Taxonomy" id="230839"/>
    <lineage>
        <taxon>Eukaryota</taxon>
        <taxon>Sar</taxon>
        <taxon>Stramenopiles</taxon>
        <taxon>Oomycota</taxon>
        <taxon>Peronosporomycetes</taxon>
        <taxon>Peronosporales</taxon>
        <taxon>Peronosporaceae</taxon>
        <taxon>Peronosclerospora</taxon>
    </lineage>
</organism>
<keyword evidence="2" id="KW-1185">Reference proteome</keyword>
<accession>A0ACC0VQM9</accession>
<reference evidence="1 2" key="1">
    <citation type="journal article" date="2022" name="bioRxiv">
        <title>The genome of the oomycete Peronosclerospora sorghi, a cosmopolitan pathogen of maize and sorghum, is inflated with dispersed pseudogenes.</title>
        <authorList>
            <person name="Fletcher K."/>
            <person name="Martin F."/>
            <person name="Isakeit T."/>
            <person name="Cavanaugh K."/>
            <person name="Magill C."/>
            <person name="Michelmore R."/>
        </authorList>
    </citation>
    <scope>NUCLEOTIDE SEQUENCE [LARGE SCALE GENOMIC DNA]</scope>
    <source>
        <strain evidence="1">P6</strain>
    </source>
</reference>
<sequence>MYRLKSAGSEETTRCRLLMFENECQKLSRVKPQQNAEPLRLWKMAVCGRLDVNSTGLLLFTQDGKVTKKLMDPKSDIEKEYLVRVDRTLDPASDEI</sequence>
<gene>
    <name evidence="1" type="ORF">PsorP6_002888</name>
</gene>
<evidence type="ECO:0000313" key="2">
    <source>
        <dbReference type="Proteomes" id="UP001163321"/>
    </source>
</evidence>
<comment type="caution">
    <text evidence="1">The sequence shown here is derived from an EMBL/GenBank/DDBJ whole genome shotgun (WGS) entry which is preliminary data.</text>
</comment>
<dbReference type="EMBL" id="CM047587">
    <property type="protein sequence ID" value="KAI9908774.1"/>
    <property type="molecule type" value="Genomic_DNA"/>
</dbReference>
<evidence type="ECO:0000313" key="1">
    <source>
        <dbReference type="EMBL" id="KAI9908774.1"/>
    </source>
</evidence>
<name>A0ACC0VQM9_9STRA</name>
<protein>
    <submittedName>
        <fullName evidence="1">Uncharacterized protein</fullName>
    </submittedName>
</protein>
<dbReference type="Proteomes" id="UP001163321">
    <property type="component" value="Chromosome 8"/>
</dbReference>
<proteinExistence type="predicted"/>